<reference evidence="2" key="2">
    <citation type="submission" date="2020-08" db="EMBL/GenBank/DDBJ databases">
        <authorList>
            <person name="Shumante A."/>
            <person name="Zimin A.V."/>
            <person name="Puiu D."/>
            <person name="Salzberg S.L."/>
        </authorList>
    </citation>
    <scope>NUCLEOTIDE SEQUENCE</scope>
    <source>
        <strain evidence="2">WC2-LM</strain>
        <tissue evidence="2">Liver</tissue>
    </source>
</reference>
<organism evidence="3 4">
    <name type="scientific">Marmota monax</name>
    <name type="common">Woodchuck</name>
    <dbReference type="NCBI Taxonomy" id="9995"/>
    <lineage>
        <taxon>Eukaryota</taxon>
        <taxon>Metazoa</taxon>
        <taxon>Chordata</taxon>
        <taxon>Craniata</taxon>
        <taxon>Vertebrata</taxon>
        <taxon>Euteleostomi</taxon>
        <taxon>Mammalia</taxon>
        <taxon>Eutheria</taxon>
        <taxon>Euarchontoglires</taxon>
        <taxon>Glires</taxon>
        <taxon>Rodentia</taxon>
        <taxon>Sciuromorpha</taxon>
        <taxon>Sciuridae</taxon>
        <taxon>Xerinae</taxon>
        <taxon>Marmotini</taxon>
        <taxon>Marmota</taxon>
    </lineage>
</organism>
<proteinExistence type="predicted"/>
<accession>A0A5E4CFS0</accession>
<dbReference type="Proteomes" id="UP000335636">
    <property type="component" value="Unassembled WGS sequence"/>
</dbReference>
<protein>
    <submittedName>
        <fullName evidence="3">Uncharacterized protein</fullName>
    </submittedName>
</protein>
<feature type="compositionally biased region" description="Polar residues" evidence="1">
    <location>
        <begin position="104"/>
        <end position="113"/>
    </location>
</feature>
<evidence type="ECO:0000256" key="1">
    <source>
        <dbReference type="SAM" id="MobiDB-lite"/>
    </source>
</evidence>
<reference evidence="3 4" key="1">
    <citation type="submission" date="2019-04" db="EMBL/GenBank/DDBJ databases">
        <authorList>
            <person name="Alioto T."/>
            <person name="Alioto T."/>
        </authorList>
    </citation>
    <scope>NUCLEOTIDE SEQUENCE [LARGE SCALE GENOMIC DNA]</scope>
</reference>
<evidence type="ECO:0000313" key="2">
    <source>
        <dbReference type="EMBL" id="KAF7484698.1"/>
    </source>
</evidence>
<gene>
    <name evidence="2" type="ORF">GHT09_003758</name>
    <name evidence="3" type="ORF">MONAX_5E007257</name>
</gene>
<dbReference type="AlphaFoldDB" id="A0A5E4CFS0"/>
<dbReference type="Proteomes" id="UP000662637">
    <property type="component" value="Unassembled WGS sequence"/>
</dbReference>
<evidence type="ECO:0000313" key="4">
    <source>
        <dbReference type="Proteomes" id="UP000335636"/>
    </source>
</evidence>
<name>A0A5E4CFS0_MARMO</name>
<sequence length="147" mass="16451">MLCLVSPIFSGIKKRLRCKRDHHAPEKTTKDFNQQDINEINGLSGPLRSLKEATDGQSVQMDLDKQKFPWWSVRDFDDSRVIVKFHLIGSRAGEESAHLDDMSGQGQDSSNPWSRERSWSGSRKARLQSLAGGRPGGYERPTAGPAN</sequence>
<evidence type="ECO:0000313" key="3">
    <source>
        <dbReference type="EMBL" id="VTJ80160.1"/>
    </source>
</evidence>
<keyword evidence="4" id="KW-1185">Reference proteome</keyword>
<dbReference type="EMBL" id="CABDUW010001273">
    <property type="protein sequence ID" value="VTJ80160.1"/>
    <property type="molecule type" value="Genomic_DNA"/>
</dbReference>
<feature type="region of interest" description="Disordered" evidence="1">
    <location>
        <begin position="94"/>
        <end position="147"/>
    </location>
</feature>
<dbReference type="EMBL" id="WJEC01000224">
    <property type="protein sequence ID" value="KAF7484698.1"/>
    <property type="molecule type" value="Genomic_DNA"/>
</dbReference>